<dbReference type="Gene3D" id="3.40.1440.10">
    <property type="entry name" value="GIY-YIG endonuclease"/>
    <property type="match status" value="1"/>
</dbReference>
<dbReference type="AlphaFoldDB" id="A0A1G2SIK4"/>
<dbReference type="InterPro" id="IPR035901">
    <property type="entry name" value="GIY-YIG_endonuc_sf"/>
</dbReference>
<reference evidence="2 3" key="1">
    <citation type="journal article" date="2016" name="Nat. Commun.">
        <title>Thousands of microbial genomes shed light on interconnected biogeochemical processes in an aquifer system.</title>
        <authorList>
            <person name="Anantharaman K."/>
            <person name="Brown C.T."/>
            <person name="Hug L.A."/>
            <person name="Sharon I."/>
            <person name="Castelle C.J."/>
            <person name="Probst A.J."/>
            <person name="Thomas B.C."/>
            <person name="Singh A."/>
            <person name="Wilkins M.J."/>
            <person name="Karaoz U."/>
            <person name="Brodie E.L."/>
            <person name="Williams K.H."/>
            <person name="Hubbard S.S."/>
            <person name="Banfield J.F."/>
        </authorList>
    </citation>
    <scope>NUCLEOTIDE SEQUENCE [LARGE SCALE GENOMIC DNA]</scope>
</reference>
<proteinExistence type="predicted"/>
<evidence type="ECO:0000313" key="3">
    <source>
        <dbReference type="Proteomes" id="UP000178168"/>
    </source>
</evidence>
<dbReference type="InterPro" id="IPR000305">
    <property type="entry name" value="GIY-YIG_endonuc"/>
</dbReference>
<dbReference type="SUPFAM" id="SSF82771">
    <property type="entry name" value="GIY-YIG endonuclease"/>
    <property type="match status" value="1"/>
</dbReference>
<protein>
    <recommendedName>
        <fullName evidence="1">GIY-YIG domain-containing protein</fullName>
    </recommendedName>
</protein>
<evidence type="ECO:0000259" key="1">
    <source>
        <dbReference type="Pfam" id="PF01541"/>
    </source>
</evidence>
<name>A0A1G2SIK4_9BACT</name>
<sequence>MFYVYVLKNGRDGGTYIGYTNDLKRRLVEHAGKQPELVYYEAYKDKMDAQERERKLKQRGYGIR</sequence>
<dbReference type="Proteomes" id="UP000178168">
    <property type="component" value="Unassembled WGS sequence"/>
</dbReference>
<gene>
    <name evidence="2" type="ORF">A2591_00720</name>
</gene>
<organism evidence="2 3">
    <name type="scientific">Candidatus Yonathbacteria bacterium RIFOXYD1_FULL_52_36</name>
    <dbReference type="NCBI Taxonomy" id="1802730"/>
    <lineage>
        <taxon>Bacteria</taxon>
        <taxon>Candidatus Yonathiibacteriota</taxon>
    </lineage>
</organism>
<comment type="caution">
    <text evidence="2">The sequence shown here is derived from an EMBL/GenBank/DDBJ whole genome shotgun (WGS) entry which is preliminary data.</text>
</comment>
<feature type="domain" description="GIY-YIG" evidence="1">
    <location>
        <begin position="1"/>
        <end position="58"/>
    </location>
</feature>
<dbReference type="Pfam" id="PF01541">
    <property type="entry name" value="GIY-YIG"/>
    <property type="match status" value="1"/>
</dbReference>
<evidence type="ECO:0000313" key="2">
    <source>
        <dbReference type="EMBL" id="OHA84840.1"/>
    </source>
</evidence>
<accession>A0A1G2SIK4</accession>
<dbReference type="STRING" id="1802730.A2591_00720"/>
<dbReference type="EMBL" id="MHUZ01000034">
    <property type="protein sequence ID" value="OHA84840.1"/>
    <property type="molecule type" value="Genomic_DNA"/>
</dbReference>